<dbReference type="EC" id="2.1.1.77" evidence="7"/>
<dbReference type="HOGENOM" id="CLU_055432_2_0_6"/>
<dbReference type="GO" id="GO:0032259">
    <property type="term" value="P:methylation"/>
    <property type="evidence" value="ECO:0007669"/>
    <property type="project" value="UniProtKB-KW"/>
</dbReference>
<organism evidence="8 9">
    <name type="scientific">Oleispira antarctica RB-8</name>
    <dbReference type="NCBI Taxonomy" id="698738"/>
    <lineage>
        <taxon>Bacteria</taxon>
        <taxon>Pseudomonadati</taxon>
        <taxon>Pseudomonadota</taxon>
        <taxon>Gammaproteobacteria</taxon>
        <taxon>Oceanospirillales</taxon>
        <taxon>Oceanospirillaceae</taxon>
        <taxon>Oleispira</taxon>
    </lineage>
</organism>
<protein>
    <recommendedName>
        <fullName evidence="7">Protein-L-isoaspartate O-methyltransferase</fullName>
        <ecNumber evidence="7">2.1.1.77</ecNumber>
    </recommendedName>
    <alternativeName>
        <fullName evidence="7">L-isoaspartyl protein carboxyl methyltransferase</fullName>
    </alternativeName>
    <alternativeName>
        <fullName evidence="7">Protein L-isoaspartyl methyltransferase</fullName>
    </alternativeName>
    <alternativeName>
        <fullName evidence="7">Protein-beta-aspartate methyltransferase</fullName>
        <shortName evidence="7">PIMT</shortName>
    </alternativeName>
</protein>
<keyword evidence="9" id="KW-1185">Reference proteome</keyword>
<keyword evidence="3 7" id="KW-0963">Cytoplasm</keyword>
<dbReference type="HAMAP" id="MF_00090">
    <property type="entry name" value="PIMT"/>
    <property type="match status" value="1"/>
</dbReference>
<evidence type="ECO:0000256" key="5">
    <source>
        <dbReference type="ARBA" id="ARBA00022679"/>
    </source>
</evidence>
<evidence type="ECO:0000256" key="2">
    <source>
        <dbReference type="ARBA" id="ARBA00005369"/>
    </source>
</evidence>
<dbReference type="PATRIC" id="fig|698738.3.peg.2940"/>
<evidence type="ECO:0000256" key="6">
    <source>
        <dbReference type="ARBA" id="ARBA00022691"/>
    </source>
</evidence>
<dbReference type="PANTHER" id="PTHR11579:SF0">
    <property type="entry name" value="PROTEIN-L-ISOASPARTATE(D-ASPARTATE) O-METHYLTRANSFERASE"/>
    <property type="match status" value="1"/>
</dbReference>
<dbReference type="CDD" id="cd02440">
    <property type="entry name" value="AdoMet_MTases"/>
    <property type="match status" value="1"/>
</dbReference>
<comment type="catalytic activity">
    <reaction evidence="7">
        <text>[protein]-L-isoaspartate + S-adenosyl-L-methionine = [protein]-L-isoaspartate alpha-methyl ester + S-adenosyl-L-homocysteine</text>
        <dbReference type="Rhea" id="RHEA:12705"/>
        <dbReference type="Rhea" id="RHEA-COMP:12143"/>
        <dbReference type="Rhea" id="RHEA-COMP:12144"/>
        <dbReference type="ChEBI" id="CHEBI:57856"/>
        <dbReference type="ChEBI" id="CHEBI:59789"/>
        <dbReference type="ChEBI" id="CHEBI:90596"/>
        <dbReference type="ChEBI" id="CHEBI:90598"/>
        <dbReference type="EC" id="2.1.1.77"/>
    </reaction>
</comment>
<evidence type="ECO:0000256" key="7">
    <source>
        <dbReference type="HAMAP-Rule" id="MF_00090"/>
    </source>
</evidence>
<dbReference type="KEGG" id="oai:OLEAN_C28330"/>
<evidence type="ECO:0000313" key="8">
    <source>
        <dbReference type="EMBL" id="CCK77009.1"/>
    </source>
</evidence>
<evidence type="ECO:0000256" key="4">
    <source>
        <dbReference type="ARBA" id="ARBA00022603"/>
    </source>
</evidence>
<accession>R4YUT5</accession>
<keyword evidence="6 7" id="KW-0949">S-adenosyl-L-methionine</keyword>
<dbReference type="SUPFAM" id="SSF53335">
    <property type="entry name" value="S-adenosyl-L-methionine-dependent methyltransferases"/>
    <property type="match status" value="1"/>
</dbReference>
<name>R4YUT5_OLEAN</name>
<dbReference type="NCBIfam" id="TIGR00080">
    <property type="entry name" value="pimt"/>
    <property type="match status" value="1"/>
</dbReference>
<dbReference type="EMBL" id="FO203512">
    <property type="protein sequence ID" value="CCK77009.1"/>
    <property type="molecule type" value="Genomic_DNA"/>
</dbReference>
<feature type="active site" evidence="7">
    <location>
        <position position="70"/>
    </location>
</feature>
<comment type="function">
    <text evidence="7">Catalyzes the methyl esterification of L-isoaspartyl residues in peptides and proteins that result from spontaneous decomposition of normal L-aspartyl and L-asparaginyl residues. It plays a role in the repair and/or degradation of damaged proteins.</text>
</comment>
<dbReference type="Pfam" id="PF01135">
    <property type="entry name" value="PCMT"/>
    <property type="match status" value="1"/>
</dbReference>
<dbReference type="OrthoDB" id="9810066at2"/>
<dbReference type="Proteomes" id="UP000032749">
    <property type="component" value="Chromosome"/>
</dbReference>
<dbReference type="InterPro" id="IPR029063">
    <property type="entry name" value="SAM-dependent_MTases_sf"/>
</dbReference>
<comment type="subcellular location">
    <subcellularLocation>
        <location evidence="1 7">Cytoplasm</location>
    </subcellularLocation>
</comment>
<dbReference type="AlphaFoldDB" id="R4YUT5"/>
<evidence type="ECO:0000313" key="9">
    <source>
        <dbReference type="Proteomes" id="UP000032749"/>
    </source>
</evidence>
<dbReference type="NCBIfam" id="NF001453">
    <property type="entry name" value="PRK00312.1"/>
    <property type="match status" value="1"/>
</dbReference>
<dbReference type="PANTHER" id="PTHR11579">
    <property type="entry name" value="PROTEIN-L-ISOASPARTATE O-METHYLTRANSFERASE"/>
    <property type="match status" value="1"/>
</dbReference>
<dbReference type="InterPro" id="IPR000682">
    <property type="entry name" value="PCMT"/>
</dbReference>
<gene>
    <name evidence="7 8" type="primary">pcm</name>
    <name evidence="8" type="ORF">OLEAN_C28330</name>
</gene>
<dbReference type="Gene3D" id="3.40.50.150">
    <property type="entry name" value="Vaccinia Virus protein VP39"/>
    <property type="match status" value="1"/>
</dbReference>
<proteinExistence type="inferred from homology"/>
<dbReference type="STRING" id="698738.OLEAN_C28330"/>
<dbReference type="GO" id="GO:0030091">
    <property type="term" value="P:protein repair"/>
    <property type="evidence" value="ECO:0007669"/>
    <property type="project" value="UniProtKB-UniRule"/>
</dbReference>
<dbReference type="GO" id="GO:0004719">
    <property type="term" value="F:protein-L-isoaspartate (D-aspartate) O-methyltransferase activity"/>
    <property type="evidence" value="ECO:0007669"/>
    <property type="project" value="UniProtKB-UniRule"/>
</dbReference>
<evidence type="ECO:0000256" key="1">
    <source>
        <dbReference type="ARBA" id="ARBA00004496"/>
    </source>
</evidence>
<keyword evidence="5 7" id="KW-0808">Transferase</keyword>
<evidence type="ECO:0000256" key="3">
    <source>
        <dbReference type="ARBA" id="ARBA00022490"/>
    </source>
</evidence>
<dbReference type="FunFam" id="3.40.50.150:FF:000010">
    <property type="entry name" value="Protein-L-isoaspartate O-methyltransferase"/>
    <property type="match status" value="1"/>
</dbReference>
<reference evidence="8 9" key="1">
    <citation type="journal article" date="2013" name="Nat. Commun.">
        <title>Genome sequence and functional genomic analysis of the oil-degrading bacterium Oleispira antarctica.</title>
        <authorList>
            <person name="Kube M."/>
            <person name="Chernikova T.N."/>
            <person name="Al-Ramahi Y."/>
            <person name="Beloqui A."/>
            <person name="Lopez-Cortez N."/>
            <person name="Guazzaroni M.E."/>
            <person name="Heipieper H.J."/>
            <person name="Klages S."/>
            <person name="Kotsyurbenko O.R."/>
            <person name="Langer I."/>
            <person name="Nechitaylo T.Y."/>
            <person name="Lunsdorf H."/>
            <person name="Fernandez M."/>
            <person name="Juarez S."/>
            <person name="Ciordia S."/>
            <person name="Singer A."/>
            <person name="Kagan O."/>
            <person name="Egorova O."/>
            <person name="Petit P.A."/>
            <person name="Stogios P."/>
            <person name="Kim Y."/>
            <person name="Tchigvintsev A."/>
            <person name="Flick R."/>
            <person name="Denaro R."/>
            <person name="Genovese M."/>
            <person name="Albar J.P."/>
            <person name="Reva O.N."/>
            <person name="Martinez-Gomariz M."/>
            <person name="Tran H."/>
            <person name="Ferrer M."/>
            <person name="Savchenko A."/>
            <person name="Yakunin A.F."/>
            <person name="Yakimov M.M."/>
            <person name="Golyshina O.V."/>
            <person name="Reinhardt R."/>
            <person name="Golyshin P.N."/>
        </authorList>
    </citation>
    <scope>NUCLEOTIDE SEQUENCE [LARGE SCALE GENOMIC DNA]</scope>
</reference>
<sequence length="221" mass="24567">MNDQQLAGIGMTSQRTRNRLIQRLRERGIENQQVLDVMASTPRHIFIDEALAHRAYEDTSLPIGNGQTISQPYIVAKMTELLLAAGPLNNVLEVGTGSGYQTAILAPLVKRLYSVERIEPLLNKAKQRIRQLRLNNVSFKLSDGHWGWEQSGPYDGIIAAAAPEKIPQGLLDQMTEGGRMILPVGGENQSLVLVTRNGDQWQRTVLEEVNFVPFLTGIKKS</sequence>
<dbReference type="PROSITE" id="PS01279">
    <property type="entry name" value="PCMT"/>
    <property type="match status" value="1"/>
</dbReference>
<dbReference type="GO" id="GO:0005737">
    <property type="term" value="C:cytoplasm"/>
    <property type="evidence" value="ECO:0007669"/>
    <property type="project" value="UniProtKB-SubCell"/>
</dbReference>
<keyword evidence="4 7" id="KW-0489">Methyltransferase</keyword>
<comment type="similarity">
    <text evidence="2 7">Belongs to the methyltransferase superfamily. L-isoaspartyl/D-aspartyl protein methyltransferase family.</text>
</comment>